<dbReference type="AlphaFoldDB" id="A0A831A4N0"/>
<comment type="caution">
    <text evidence="1">The sequence shown here is derived from an EMBL/GenBank/DDBJ whole genome shotgun (WGS) entry which is preliminary data.</text>
</comment>
<evidence type="ECO:0000313" key="2">
    <source>
        <dbReference type="Proteomes" id="UP000013111"/>
    </source>
</evidence>
<dbReference type="EMBL" id="CAPB01000041">
    <property type="protein sequence ID" value="CCO95628.1"/>
    <property type="molecule type" value="Genomic_DNA"/>
</dbReference>
<accession>A0A831A4N0</accession>
<reference evidence="1 2" key="1">
    <citation type="submission" date="2012-11" db="EMBL/GenBank/DDBJ databases">
        <authorList>
            <person name="Linke B."/>
        </authorList>
    </citation>
    <scope>NUCLEOTIDE SEQUENCE [LARGE SCALE GENOMIC DNA]</scope>
    <source>
        <strain evidence="2">CFBP 1232</strain>
    </source>
</reference>
<evidence type="ECO:0000313" key="1">
    <source>
        <dbReference type="EMBL" id="CCO95628.1"/>
    </source>
</evidence>
<proteinExistence type="predicted"/>
<name>A0A831A4N0_ERWAM</name>
<reference evidence="1 2" key="2">
    <citation type="submission" date="2013-04" db="EMBL/GenBank/DDBJ databases">
        <title>Comparative genomics of 12 strains of Erwinia amylovora identifies a pan-genome with a large conserved core and provides insights into host specificity.</title>
        <authorList>
            <person name="Mann R.A."/>
            <person name="Smits T.H.M."/>
            <person name="Buehlmann A."/>
            <person name="Blom J."/>
            <person name="Goesmann A."/>
            <person name="Frey J.E."/>
            <person name="Plummer K.M."/>
            <person name="Beer S.V."/>
            <person name="Luck J."/>
            <person name="Duffy B."/>
            <person name="Rodoni B."/>
        </authorList>
    </citation>
    <scope>NUCLEOTIDE SEQUENCE [LARGE SCALE GENOMIC DNA]</scope>
    <source>
        <strain evidence="2">CFBP 1232</strain>
    </source>
</reference>
<organism evidence="1 2">
    <name type="scientific">Erwinia amylovora NBRC 12687 = CFBP 1232</name>
    <dbReference type="NCBI Taxonomy" id="1219359"/>
    <lineage>
        <taxon>Bacteria</taxon>
        <taxon>Pseudomonadati</taxon>
        <taxon>Pseudomonadota</taxon>
        <taxon>Gammaproteobacteria</taxon>
        <taxon>Enterobacterales</taxon>
        <taxon>Erwiniaceae</taxon>
        <taxon>Erwinia</taxon>
    </lineage>
</organism>
<gene>
    <name evidence="1" type="ORF">BN437_3730</name>
</gene>
<sequence>MRRFVTIALLNVAAKLKLSRTLPILAIRDAH</sequence>
<protein>
    <submittedName>
        <fullName evidence="1">Uncharacterized protein</fullName>
    </submittedName>
</protein>
<dbReference type="Proteomes" id="UP000013111">
    <property type="component" value="Unassembled WGS sequence"/>
</dbReference>